<accession>A0A2A8D860</accession>
<dbReference type="InterPro" id="IPR036736">
    <property type="entry name" value="ACP-like_sf"/>
</dbReference>
<evidence type="ECO:0000259" key="1">
    <source>
        <dbReference type="Pfam" id="PF00550"/>
    </source>
</evidence>
<protein>
    <submittedName>
        <fullName evidence="2">Alkylhydroperoxidase</fullName>
    </submittedName>
</protein>
<gene>
    <name evidence="2" type="ORF">CRM92_02740</name>
</gene>
<dbReference type="Proteomes" id="UP000219947">
    <property type="component" value="Unassembled WGS sequence"/>
</dbReference>
<comment type="caution">
    <text evidence="2">The sequence shown here is derived from an EMBL/GenBank/DDBJ whole genome shotgun (WGS) entry which is preliminary data.</text>
</comment>
<dbReference type="InterPro" id="IPR009081">
    <property type="entry name" value="PP-bd_ACP"/>
</dbReference>
<dbReference type="Pfam" id="PF00550">
    <property type="entry name" value="PP-binding"/>
    <property type="match status" value="1"/>
</dbReference>
<dbReference type="EMBL" id="PDEV01000001">
    <property type="protein sequence ID" value="PEN16967.1"/>
    <property type="molecule type" value="Genomic_DNA"/>
</dbReference>
<organism evidence="2 3">
    <name type="scientific">Rothia dentocariosa</name>
    <dbReference type="NCBI Taxonomy" id="2047"/>
    <lineage>
        <taxon>Bacteria</taxon>
        <taxon>Bacillati</taxon>
        <taxon>Actinomycetota</taxon>
        <taxon>Actinomycetes</taxon>
        <taxon>Micrococcales</taxon>
        <taxon>Micrococcaceae</taxon>
        <taxon>Rothia</taxon>
    </lineage>
</organism>
<dbReference type="AlphaFoldDB" id="A0A2A8D860"/>
<proteinExistence type="predicted"/>
<keyword evidence="2" id="KW-0560">Oxidoreductase</keyword>
<dbReference type="SUPFAM" id="SSF47336">
    <property type="entry name" value="ACP-like"/>
    <property type="match status" value="1"/>
</dbReference>
<dbReference type="GO" id="GO:0004601">
    <property type="term" value="F:peroxidase activity"/>
    <property type="evidence" value="ECO:0007669"/>
    <property type="project" value="UniProtKB-KW"/>
</dbReference>
<feature type="domain" description="Carrier" evidence="1">
    <location>
        <begin position="24"/>
        <end position="77"/>
    </location>
</feature>
<evidence type="ECO:0000313" key="3">
    <source>
        <dbReference type="Proteomes" id="UP000219947"/>
    </source>
</evidence>
<keyword evidence="3" id="KW-1185">Reference proteome</keyword>
<reference evidence="2" key="1">
    <citation type="submission" date="2017-10" db="EMBL/GenBank/DDBJ databases">
        <title>Kefir isolates.</title>
        <authorList>
            <person name="Kim Y."/>
            <person name="Blasche S."/>
        </authorList>
    </citation>
    <scope>NUCLEOTIDE SEQUENCE [LARGE SCALE GENOMIC DNA]</scope>
    <source>
        <strain evidence="2">OG2-2</strain>
    </source>
</reference>
<evidence type="ECO:0000313" key="2">
    <source>
        <dbReference type="EMBL" id="PEN16967.1"/>
    </source>
</evidence>
<name>A0A2A8D860_9MICC</name>
<keyword evidence="2" id="KW-0575">Peroxidase</keyword>
<sequence length="82" mass="9053">MMPERNMMSAETTLRSLLAQYIHEADSLDTAFSESTTDLFSLGMDSMGAFALLDDLAGKGITIEFTELVENPTVEFLLTRIS</sequence>
<dbReference type="Gene3D" id="1.10.1200.10">
    <property type="entry name" value="ACP-like"/>
    <property type="match status" value="1"/>
</dbReference>